<dbReference type="PROSITE" id="PS50109">
    <property type="entry name" value="HIS_KIN"/>
    <property type="match status" value="1"/>
</dbReference>
<dbReference type="EC" id="2.7.13.3" evidence="2"/>
<dbReference type="SUPFAM" id="SSF47226">
    <property type="entry name" value="Histidine-containing phosphotransfer domain, HPT domain"/>
    <property type="match status" value="1"/>
</dbReference>
<organism evidence="12">
    <name type="scientific">Candidatus Berkiella cookevillensis</name>
    <dbReference type="NCBI Taxonomy" id="437022"/>
    <lineage>
        <taxon>Bacteria</taxon>
        <taxon>Pseudomonadati</taxon>
        <taxon>Pseudomonadota</taxon>
        <taxon>Gammaproteobacteria</taxon>
        <taxon>Candidatus Berkiellales</taxon>
        <taxon>Candidatus Berkiellaceae</taxon>
        <taxon>Candidatus Berkiella</taxon>
    </lineage>
</organism>
<feature type="domain" description="HPt" evidence="11">
    <location>
        <begin position="16"/>
        <end position="119"/>
    </location>
</feature>
<dbReference type="InterPro" id="IPR036061">
    <property type="entry name" value="CheW-like_dom_sf"/>
</dbReference>
<evidence type="ECO:0000256" key="2">
    <source>
        <dbReference type="ARBA" id="ARBA00012438"/>
    </source>
</evidence>
<comment type="function">
    <text evidence="8">Involved in the transmission of sensory signals from the chemoreceptors to the flagellar motors. CheA is autophosphorylated; it can transfer its phosphate group to either CheB or CheY.</text>
</comment>
<evidence type="ECO:0000256" key="8">
    <source>
        <dbReference type="ARBA" id="ARBA00035100"/>
    </source>
</evidence>
<dbReference type="FunFam" id="3.30.565.10:FF:000016">
    <property type="entry name" value="Chemotaxis protein CheA, putative"/>
    <property type="match status" value="1"/>
</dbReference>
<evidence type="ECO:0000259" key="11">
    <source>
        <dbReference type="PROSITE" id="PS50894"/>
    </source>
</evidence>
<evidence type="ECO:0000256" key="7">
    <source>
        <dbReference type="ARBA" id="ARBA00023012"/>
    </source>
</evidence>
<proteinExistence type="predicted"/>
<dbReference type="InterPro" id="IPR002545">
    <property type="entry name" value="CheW-lke_dom"/>
</dbReference>
<evidence type="ECO:0000256" key="1">
    <source>
        <dbReference type="ARBA" id="ARBA00000085"/>
    </source>
</evidence>
<feature type="domain" description="Histidine kinase" evidence="10">
    <location>
        <begin position="320"/>
        <end position="461"/>
    </location>
</feature>
<reference evidence="12" key="1">
    <citation type="submission" date="2015-09" db="EMBL/GenBank/DDBJ databases">
        <title>Draft Genome Sequences of Two Novel Amoeba-resistant Intranuclear Bacteria, Candidatus Berkiella cookevillensis and Candidatus Berkiella aquae.</title>
        <authorList>
            <person name="Mehari Y.T."/>
            <person name="Arivett B.A."/>
            <person name="Farone A.L."/>
            <person name="Gunderson J.H."/>
            <person name="Farone M.B."/>
        </authorList>
    </citation>
    <scope>NUCLEOTIDE SEQUENCE [LARGE SCALE GENOMIC DNA]</scope>
    <source>
        <strain evidence="12">CC99</strain>
    </source>
</reference>
<dbReference type="OrthoDB" id="9803176at2"/>
<dbReference type="EMBL" id="LKHV02000001">
    <property type="protein sequence ID" value="MCS5707423.1"/>
    <property type="molecule type" value="Genomic_DNA"/>
</dbReference>
<dbReference type="InterPro" id="IPR008207">
    <property type="entry name" value="Sig_transdc_His_kin_Hpt_dom"/>
</dbReference>
<dbReference type="EMBL" id="LKHV01000014">
    <property type="protein sequence ID" value="KRG17624.1"/>
    <property type="molecule type" value="Genomic_DNA"/>
</dbReference>
<reference evidence="13" key="3">
    <citation type="submission" date="2021-06" db="EMBL/GenBank/DDBJ databases">
        <title>Genomic Description and Analysis of Intracellular Bacteria, Candidatus Berkiella cookevillensis and Candidatus Berkiella aquae.</title>
        <authorList>
            <person name="Kidane D.T."/>
            <person name="Mehari Y.T."/>
            <person name="Rice F.C."/>
            <person name="Arivett B.A."/>
            <person name="Farone A.L."/>
            <person name="Berk S.G."/>
            <person name="Farone M.B."/>
        </authorList>
    </citation>
    <scope>NUCLEOTIDE SEQUENCE</scope>
    <source>
        <strain evidence="13">CC99</strain>
    </source>
</reference>
<evidence type="ECO:0000259" key="10">
    <source>
        <dbReference type="PROSITE" id="PS50109"/>
    </source>
</evidence>
<feature type="modified residue" description="Phosphohistidine" evidence="9">
    <location>
        <position position="62"/>
    </location>
</feature>
<evidence type="ECO:0000256" key="4">
    <source>
        <dbReference type="ARBA" id="ARBA00022553"/>
    </source>
</evidence>
<comment type="caution">
    <text evidence="12">The sequence shown here is derived from an EMBL/GenBank/DDBJ whole genome shotgun (WGS) entry which is preliminary data.</text>
</comment>
<dbReference type="Pfam" id="PF02518">
    <property type="entry name" value="HATPase_c"/>
    <property type="match status" value="1"/>
</dbReference>
<evidence type="ECO:0000256" key="3">
    <source>
        <dbReference type="ARBA" id="ARBA00021495"/>
    </source>
</evidence>
<keyword evidence="7" id="KW-0902">Two-component regulatory system</keyword>
<dbReference type="PROSITE" id="PS50894">
    <property type="entry name" value="HPT"/>
    <property type="match status" value="1"/>
</dbReference>
<dbReference type="PANTHER" id="PTHR43395">
    <property type="entry name" value="SENSOR HISTIDINE KINASE CHEA"/>
    <property type="match status" value="1"/>
</dbReference>
<accession>A0A0Q9YNL6</accession>
<dbReference type="Proteomes" id="UP000051494">
    <property type="component" value="Unassembled WGS sequence"/>
</dbReference>
<dbReference type="SMART" id="SM00387">
    <property type="entry name" value="HATPase_c"/>
    <property type="match status" value="1"/>
</dbReference>
<reference evidence="13" key="2">
    <citation type="journal article" date="2016" name="Genome Announc.">
        <title>Draft Genome Sequences of Two Novel Amoeba-Resistant Intranuclear Bacteria, 'Candidatus Berkiella cookevillensis' and 'Candidatus Berkiella aquae'.</title>
        <authorList>
            <person name="Mehari Y.T."/>
            <person name="Arivett B.A."/>
            <person name="Farone A.L."/>
            <person name="Gunderson J.H."/>
            <person name="Farone M.B."/>
        </authorList>
    </citation>
    <scope>NUCLEOTIDE SEQUENCE</scope>
    <source>
        <strain evidence="13">CC99</strain>
    </source>
</reference>
<protein>
    <recommendedName>
        <fullName evidence="3">Chemotaxis protein CheA</fullName>
        <ecNumber evidence="2">2.7.13.3</ecNumber>
    </recommendedName>
</protein>
<dbReference type="InterPro" id="IPR005467">
    <property type="entry name" value="His_kinase_dom"/>
</dbReference>
<evidence type="ECO:0000256" key="6">
    <source>
        <dbReference type="ARBA" id="ARBA00022777"/>
    </source>
</evidence>
<dbReference type="GO" id="GO:0006935">
    <property type="term" value="P:chemotaxis"/>
    <property type="evidence" value="ECO:0007669"/>
    <property type="project" value="InterPro"/>
</dbReference>
<dbReference type="SUPFAM" id="SSF50341">
    <property type="entry name" value="CheW-like"/>
    <property type="match status" value="1"/>
</dbReference>
<dbReference type="STRING" id="437022.CC99x_02223"/>
<evidence type="ECO:0000313" key="12">
    <source>
        <dbReference type="EMBL" id="KRG17624.1"/>
    </source>
</evidence>
<evidence type="ECO:0000313" key="13">
    <source>
        <dbReference type="EMBL" id="MCS5707423.1"/>
    </source>
</evidence>
<dbReference type="PRINTS" id="PR00344">
    <property type="entry name" value="BCTRLSENSOR"/>
</dbReference>
<sequence>MSSHDNLQSEGGNTILPAVDANLLAIFQDEATDLASNILINFQQFIVTPEAKKLLSITRDLHTLKGCAQLIAYTGLVEIVHLLESVFKDKDVQSIKLDSYSISAVESAIFFMTDVISQIHTRNAPFPSDSIMMPLTQLKEKTRIRAQFNKDNVELTYNNPQAVIDTSLFKLTLQDMDYISQQAQDIKKGYSELKWEYLNIIPKIESLKNNIKKLDLVLNKIAKDIPTDEQLLSKEALEGLHIDMTDLTVLLHNMDFMGKHQRKAFQHLEEKLMSVRLISFSGYVPRLKKTTAQVAEKLNKKIEFVAEQVDAEVDKRILEKLMPAFEHLIRNAIDHGIEPESDRIKANKNAIGHIYFSVKREGSNIVFMIMDDGKGIDIPAIQKKAIENKMIEPNTVLDKRTVIHLLLQQGFTTRSIISDISGRGIGMDVVDHIVKSLGGRMEIDFKAGSFTVMKLYVPAVQSQHLSVLFQINDIRYAIFALNLIGVVRIKTTENMAVPSHIRYANKTYPLFHMHSIFELDIDSEAVHTEKKEFYFAVIVDHPEQPFAILVDRMLGAREIVVHSLQHIVRAFAKFQGAAILSNGQLVYCLEPNEMYMALLAQGLL</sequence>
<dbReference type="InterPro" id="IPR051315">
    <property type="entry name" value="Bact_Chemotaxis_CheA"/>
</dbReference>
<dbReference type="SUPFAM" id="SSF55874">
    <property type="entry name" value="ATPase domain of HSP90 chaperone/DNA topoisomerase II/histidine kinase"/>
    <property type="match status" value="1"/>
</dbReference>
<evidence type="ECO:0000256" key="9">
    <source>
        <dbReference type="PROSITE-ProRule" id="PRU00110"/>
    </source>
</evidence>
<dbReference type="Pfam" id="PF01584">
    <property type="entry name" value="CheW"/>
    <property type="match status" value="1"/>
</dbReference>
<name>A0A0Q9YNL6_9GAMM</name>
<dbReference type="Gene3D" id="3.30.565.10">
    <property type="entry name" value="Histidine kinase-like ATPase, C-terminal domain"/>
    <property type="match status" value="1"/>
</dbReference>
<dbReference type="Gene3D" id="2.30.30.40">
    <property type="entry name" value="SH3 Domains"/>
    <property type="match status" value="1"/>
</dbReference>
<dbReference type="InterPro" id="IPR036890">
    <property type="entry name" value="HATPase_C_sf"/>
</dbReference>
<evidence type="ECO:0000256" key="5">
    <source>
        <dbReference type="ARBA" id="ARBA00022679"/>
    </source>
</evidence>
<dbReference type="InterPro" id="IPR036641">
    <property type="entry name" value="HPT_dom_sf"/>
</dbReference>
<dbReference type="AlphaFoldDB" id="A0A0Q9YNL6"/>
<keyword evidence="14" id="KW-1185">Reference proteome</keyword>
<dbReference type="RefSeq" id="WP_057625322.1">
    <property type="nucleotide sequence ID" value="NZ_LKHV02000001.1"/>
</dbReference>
<comment type="catalytic activity">
    <reaction evidence="1">
        <text>ATP + protein L-histidine = ADP + protein N-phospho-L-histidine.</text>
        <dbReference type="EC" id="2.7.13.3"/>
    </reaction>
</comment>
<dbReference type="InterPro" id="IPR003594">
    <property type="entry name" value="HATPase_dom"/>
</dbReference>
<evidence type="ECO:0000313" key="14">
    <source>
        <dbReference type="Proteomes" id="UP000051494"/>
    </source>
</evidence>
<dbReference type="SMART" id="SM00260">
    <property type="entry name" value="CheW"/>
    <property type="match status" value="1"/>
</dbReference>
<dbReference type="GO" id="GO:0000155">
    <property type="term" value="F:phosphorelay sensor kinase activity"/>
    <property type="evidence" value="ECO:0007669"/>
    <property type="project" value="UniProtKB-ARBA"/>
</dbReference>
<gene>
    <name evidence="12" type="primary">cheA</name>
    <name evidence="13" type="ORF">CC99x_000750</name>
    <name evidence="12" type="ORF">CC99x_02223</name>
</gene>
<dbReference type="PANTHER" id="PTHR43395:SF8">
    <property type="entry name" value="HISTIDINE KINASE"/>
    <property type="match status" value="1"/>
</dbReference>
<keyword evidence="6" id="KW-0418">Kinase</keyword>
<keyword evidence="5 12" id="KW-0808">Transferase</keyword>
<dbReference type="InterPro" id="IPR004358">
    <property type="entry name" value="Sig_transdc_His_kin-like_C"/>
</dbReference>
<dbReference type="Pfam" id="PF01627">
    <property type="entry name" value="Hpt"/>
    <property type="match status" value="1"/>
</dbReference>
<dbReference type="Gene3D" id="1.20.120.160">
    <property type="entry name" value="HPT domain"/>
    <property type="match status" value="1"/>
</dbReference>
<dbReference type="PATRIC" id="fig|1590042.3.peg.2277"/>
<keyword evidence="4 9" id="KW-0597">Phosphoprotein</keyword>